<proteinExistence type="predicted"/>
<dbReference type="AlphaFoldDB" id="A0A1M6U836"/>
<organism evidence="1 2">
    <name type="scientific">Xylanibacter ruminicola</name>
    <name type="common">Prevotella ruminicola</name>
    <dbReference type="NCBI Taxonomy" id="839"/>
    <lineage>
        <taxon>Bacteria</taxon>
        <taxon>Pseudomonadati</taxon>
        <taxon>Bacteroidota</taxon>
        <taxon>Bacteroidia</taxon>
        <taxon>Bacteroidales</taxon>
        <taxon>Prevotellaceae</taxon>
        <taxon>Xylanibacter</taxon>
    </lineage>
</organism>
<reference evidence="1 2" key="1">
    <citation type="submission" date="2016-11" db="EMBL/GenBank/DDBJ databases">
        <authorList>
            <person name="Jaros S."/>
            <person name="Januszkiewicz K."/>
            <person name="Wedrychowicz H."/>
        </authorList>
    </citation>
    <scope>NUCLEOTIDE SEQUENCE [LARGE SCALE GENOMIC DNA]</scope>
    <source>
        <strain evidence="1 2">KHT3</strain>
    </source>
</reference>
<evidence type="ECO:0000313" key="2">
    <source>
        <dbReference type="Proteomes" id="UP000184130"/>
    </source>
</evidence>
<gene>
    <name evidence="1" type="ORF">SAMN05216463_10885</name>
</gene>
<name>A0A1M6U836_XYLRU</name>
<evidence type="ECO:0000313" key="1">
    <source>
        <dbReference type="EMBL" id="SHK65346.1"/>
    </source>
</evidence>
<dbReference type="Proteomes" id="UP000184130">
    <property type="component" value="Unassembled WGS sequence"/>
</dbReference>
<accession>A0A1M6U836</accession>
<sequence length="29" mass="3487">MDERVIKNVNEARWTDGQIVRSRLDDIKE</sequence>
<protein>
    <submittedName>
        <fullName evidence="1">Uncharacterized protein</fullName>
    </submittedName>
</protein>
<dbReference type="EMBL" id="FRBD01000008">
    <property type="protein sequence ID" value="SHK65346.1"/>
    <property type="molecule type" value="Genomic_DNA"/>
</dbReference>